<feature type="domain" description="HTH marR-type" evidence="1">
    <location>
        <begin position="3"/>
        <end position="139"/>
    </location>
</feature>
<dbReference type="Gene3D" id="1.10.10.10">
    <property type="entry name" value="Winged helix-like DNA-binding domain superfamily/Winged helix DNA-binding domain"/>
    <property type="match status" value="1"/>
</dbReference>
<name>A0ABS7HUM5_9MICO</name>
<dbReference type="PANTHER" id="PTHR33164">
    <property type="entry name" value="TRANSCRIPTIONAL REGULATOR, MARR FAMILY"/>
    <property type="match status" value="1"/>
</dbReference>
<keyword evidence="3" id="KW-1185">Reference proteome</keyword>
<dbReference type="PRINTS" id="PR00598">
    <property type="entry name" value="HTHMARR"/>
</dbReference>
<comment type="caution">
    <text evidence="2">The sequence shown here is derived from an EMBL/GenBank/DDBJ whole genome shotgun (WGS) entry which is preliminary data.</text>
</comment>
<reference evidence="2 3" key="1">
    <citation type="journal article" date="2021" name="MBio">
        <title>Poor Competitiveness of Bradyrhizobium in Pigeon Pea Root Colonization in Indian Soils.</title>
        <authorList>
            <person name="Chalasani D."/>
            <person name="Basu A."/>
            <person name="Pullabhotla S.V.S.R.N."/>
            <person name="Jorrin B."/>
            <person name="Neal A.L."/>
            <person name="Poole P.S."/>
            <person name="Podile A.R."/>
            <person name="Tkacz A."/>
        </authorList>
    </citation>
    <scope>NUCLEOTIDE SEQUENCE [LARGE SCALE GENOMIC DNA]</scope>
    <source>
        <strain evidence="2 3">HU12</strain>
    </source>
</reference>
<dbReference type="Pfam" id="PF01047">
    <property type="entry name" value="MarR"/>
    <property type="match status" value="1"/>
</dbReference>
<proteinExistence type="predicted"/>
<evidence type="ECO:0000259" key="1">
    <source>
        <dbReference type="PROSITE" id="PS50995"/>
    </source>
</evidence>
<dbReference type="InterPro" id="IPR039422">
    <property type="entry name" value="MarR/SlyA-like"/>
</dbReference>
<evidence type="ECO:0000313" key="3">
    <source>
        <dbReference type="Proteomes" id="UP000777440"/>
    </source>
</evidence>
<dbReference type="Proteomes" id="UP000777440">
    <property type="component" value="Unassembled WGS sequence"/>
</dbReference>
<dbReference type="PROSITE" id="PS50995">
    <property type="entry name" value="HTH_MARR_2"/>
    <property type="match status" value="1"/>
</dbReference>
<dbReference type="SUPFAM" id="SSF46785">
    <property type="entry name" value="Winged helix' DNA-binding domain"/>
    <property type="match status" value="1"/>
</dbReference>
<dbReference type="PANTHER" id="PTHR33164:SF99">
    <property type="entry name" value="MARR FAMILY REGULATORY PROTEIN"/>
    <property type="match status" value="1"/>
</dbReference>
<protein>
    <submittedName>
        <fullName evidence="2">MarR family transcriptional regulator</fullName>
    </submittedName>
</protein>
<dbReference type="SMART" id="SM00347">
    <property type="entry name" value="HTH_MARR"/>
    <property type="match status" value="1"/>
</dbReference>
<organism evidence="2 3">
    <name type="scientific">Microbacterium ureisolvens</name>
    <dbReference type="NCBI Taxonomy" id="2781186"/>
    <lineage>
        <taxon>Bacteria</taxon>
        <taxon>Bacillati</taxon>
        <taxon>Actinomycetota</taxon>
        <taxon>Actinomycetes</taxon>
        <taxon>Micrococcales</taxon>
        <taxon>Microbacteriaceae</taxon>
        <taxon>Microbacterium</taxon>
    </lineage>
</organism>
<dbReference type="InterPro" id="IPR036390">
    <property type="entry name" value="WH_DNA-bd_sf"/>
</dbReference>
<dbReference type="InterPro" id="IPR000835">
    <property type="entry name" value="HTH_MarR-typ"/>
</dbReference>
<dbReference type="EMBL" id="JAEUAX010000001">
    <property type="protein sequence ID" value="MBW9108529.1"/>
    <property type="molecule type" value="Genomic_DNA"/>
</dbReference>
<dbReference type="RefSeq" id="WP_220338601.1">
    <property type="nucleotide sequence ID" value="NZ_JAEUAX010000001.1"/>
</dbReference>
<dbReference type="InterPro" id="IPR036388">
    <property type="entry name" value="WH-like_DNA-bd_sf"/>
</dbReference>
<gene>
    <name evidence="2" type="ORF">JNB61_01950</name>
</gene>
<evidence type="ECO:0000313" key="2">
    <source>
        <dbReference type="EMBL" id="MBW9108529.1"/>
    </source>
</evidence>
<accession>A0ABS7HUM5</accession>
<sequence length="154" mass="16897">MSGTQILDTLLALSGVLHADQERELDRRGLTPARTHVLWLVFHDGPRTQAELAAALGVTPRNVTTLVDGLEATGFARREPHPHDRRAVLVTLTPRGEEAMRAMDAEHTELGAQLVDGLDEATAEATLRGLTHVLERLTQLIAEYEARTHEESPS</sequence>